<proteinExistence type="predicted"/>
<evidence type="ECO:0000256" key="2">
    <source>
        <dbReference type="SAM" id="Phobius"/>
    </source>
</evidence>
<evidence type="ECO:0000256" key="1">
    <source>
        <dbReference type="SAM" id="MobiDB-lite"/>
    </source>
</evidence>
<organism evidence="3 4">
    <name type="scientific">Aspergillus lucknowensis</name>
    <dbReference type="NCBI Taxonomy" id="176173"/>
    <lineage>
        <taxon>Eukaryota</taxon>
        <taxon>Fungi</taxon>
        <taxon>Dikarya</taxon>
        <taxon>Ascomycota</taxon>
        <taxon>Pezizomycotina</taxon>
        <taxon>Eurotiomycetes</taxon>
        <taxon>Eurotiomycetidae</taxon>
        <taxon>Eurotiales</taxon>
        <taxon>Aspergillaceae</taxon>
        <taxon>Aspergillus</taxon>
        <taxon>Aspergillus subgen. Nidulantes</taxon>
    </lineage>
</organism>
<gene>
    <name evidence="3" type="ORF">BJX67DRAFT_365229</name>
</gene>
<keyword evidence="2" id="KW-1133">Transmembrane helix</keyword>
<comment type="caution">
    <text evidence="3">The sequence shown here is derived from an EMBL/GenBank/DDBJ whole genome shotgun (WGS) entry which is preliminary data.</text>
</comment>
<dbReference type="GeneID" id="98145327"/>
<name>A0ABR4LEF9_9EURO</name>
<accession>A0ABR4LEF9</accession>
<dbReference type="RefSeq" id="XP_070881906.1">
    <property type="nucleotide sequence ID" value="XM_071030255.1"/>
</dbReference>
<dbReference type="EMBL" id="JBFXLQ010000059">
    <property type="protein sequence ID" value="KAL2862927.1"/>
    <property type="molecule type" value="Genomic_DNA"/>
</dbReference>
<feature type="transmembrane region" description="Helical" evidence="2">
    <location>
        <begin position="22"/>
        <end position="41"/>
    </location>
</feature>
<keyword evidence="2" id="KW-0472">Membrane</keyword>
<evidence type="ECO:0000313" key="4">
    <source>
        <dbReference type="Proteomes" id="UP001610432"/>
    </source>
</evidence>
<feature type="compositionally biased region" description="Basic and acidic residues" evidence="1">
    <location>
        <begin position="89"/>
        <end position="104"/>
    </location>
</feature>
<sequence length="111" mass="12424">MSHPGLPGHGLVVVVDSLFARISRFWTMTLVFAFLSPFFLVQRIPPLPIICWGFVSDKSSLVEVLGAGGVIKAFPCEKEGKEREEMYVMETRPRQAQEKSDRKGKLSGVQE</sequence>
<keyword evidence="2" id="KW-0812">Transmembrane</keyword>
<dbReference type="Proteomes" id="UP001610432">
    <property type="component" value="Unassembled WGS sequence"/>
</dbReference>
<evidence type="ECO:0000313" key="3">
    <source>
        <dbReference type="EMBL" id="KAL2862927.1"/>
    </source>
</evidence>
<reference evidence="3 4" key="1">
    <citation type="submission" date="2024-07" db="EMBL/GenBank/DDBJ databases">
        <title>Section-level genome sequencing and comparative genomics of Aspergillus sections Usti and Cavernicolus.</title>
        <authorList>
            <consortium name="Lawrence Berkeley National Laboratory"/>
            <person name="Nybo J.L."/>
            <person name="Vesth T.C."/>
            <person name="Theobald S."/>
            <person name="Frisvad J.C."/>
            <person name="Larsen T.O."/>
            <person name="Kjaerboelling I."/>
            <person name="Rothschild-Mancinelli K."/>
            <person name="Lyhne E.K."/>
            <person name="Kogle M.E."/>
            <person name="Barry K."/>
            <person name="Clum A."/>
            <person name="Na H."/>
            <person name="Ledsgaard L."/>
            <person name="Lin J."/>
            <person name="Lipzen A."/>
            <person name="Kuo A."/>
            <person name="Riley R."/>
            <person name="Mondo S."/>
            <person name="Labutti K."/>
            <person name="Haridas S."/>
            <person name="Pangalinan J."/>
            <person name="Salamov A.A."/>
            <person name="Simmons B.A."/>
            <person name="Magnuson J.K."/>
            <person name="Chen J."/>
            <person name="Drula E."/>
            <person name="Henrissat B."/>
            <person name="Wiebenga A."/>
            <person name="Lubbers R.J."/>
            <person name="Gomes A.C."/>
            <person name="Macurrencykelacurrency M.R."/>
            <person name="Stajich J."/>
            <person name="Grigoriev I.V."/>
            <person name="Mortensen U.H."/>
            <person name="De Vries R.P."/>
            <person name="Baker S.E."/>
            <person name="Andersen M.R."/>
        </authorList>
    </citation>
    <scope>NUCLEOTIDE SEQUENCE [LARGE SCALE GENOMIC DNA]</scope>
    <source>
        <strain evidence="3 4">CBS 449.75</strain>
    </source>
</reference>
<keyword evidence="4" id="KW-1185">Reference proteome</keyword>
<feature type="region of interest" description="Disordered" evidence="1">
    <location>
        <begin position="89"/>
        <end position="111"/>
    </location>
</feature>
<protein>
    <submittedName>
        <fullName evidence="3">Uncharacterized protein</fullName>
    </submittedName>
</protein>